<dbReference type="PANTHER" id="PTHR42941:SF1">
    <property type="entry name" value="SLL1037 PROTEIN"/>
    <property type="match status" value="1"/>
</dbReference>
<comment type="caution">
    <text evidence="2">The sequence shown here is derived from an EMBL/GenBank/DDBJ whole genome shotgun (WGS) entry which is preliminary data.</text>
</comment>
<dbReference type="OrthoDB" id="5582316at2"/>
<sequence length="341" mass="36465">MAPSSPVRGRLAALDLRRRPVQVLLCAVLALAVVTGVLWRPVLADDHRPRGSVVLSTGVTTGVYARYGQLLRGQLAADAPGLTITLRSSEGSVENIERLVSGEADFAIATADAIAAYQTSGGPGAAHLRACARLYDDYIQLVVPADSPVTEVSDLAGLRVGVGQDQSGVQPAARELLAAAGLDMETDIQPVNAGIDTMPTMLEAKRLDAFFWSGGLPTSAIEQLAEYTDIRLVPLGDLLPELNRLGPQNAYYRAAVLPPDAYPDIVGSHVIDTLAVANLLITMDSTEHDIAEQLTRSVINGRDRIGQEVHAAQRVDLRTAIYTGPLELHPGARDYYRSVKY</sequence>
<dbReference type="SUPFAM" id="SSF53850">
    <property type="entry name" value="Periplasmic binding protein-like II"/>
    <property type="match status" value="1"/>
</dbReference>
<dbReference type="InterPro" id="IPR011852">
    <property type="entry name" value="TRAP_TAXI"/>
</dbReference>
<protein>
    <submittedName>
        <fullName evidence="2">TAXI family TRAP transporter solute-binding subunit</fullName>
    </submittedName>
</protein>
<keyword evidence="1" id="KW-0472">Membrane</keyword>
<gene>
    <name evidence="2" type="ORF">D7294_28365</name>
</gene>
<evidence type="ECO:0000313" key="3">
    <source>
        <dbReference type="Proteomes" id="UP000272474"/>
    </source>
</evidence>
<feature type="transmembrane region" description="Helical" evidence="1">
    <location>
        <begin position="21"/>
        <end position="39"/>
    </location>
</feature>
<organism evidence="2 3">
    <name type="scientific">Streptomyces hoynatensis</name>
    <dbReference type="NCBI Taxonomy" id="1141874"/>
    <lineage>
        <taxon>Bacteria</taxon>
        <taxon>Bacillati</taxon>
        <taxon>Actinomycetota</taxon>
        <taxon>Actinomycetes</taxon>
        <taxon>Kitasatosporales</taxon>
        <taxon>Streptomycetaceae</taxon>
        <taxon>Streptomyces</taxon>
    </lineage>
</organism>
<proteinExistence type="predicted"/>
<dbReference type="Proteomes" id="UP000272474">
    <property type="component" value="Unassembled WGS sequence"/>
</dbReference>
<dbReference type="PANTHER" id="PTHR42941">
    <property type="entry name" value="SLL1037 PROTEIN"/>
    <property type="match status" value="1"/>
</dbReference>
<dbReference type="Gene3D" id="3.40.190.10">
    <property type="entry name" value="Periplasmic binding protein-like II"/>
    <property type="match status" value="2"/>
</dbReference>
<keyword evidence="3" id="KW-1185">Reference proteome</keyword>
<keyword evidence="1" id="KW-0812">Transmembrane</keyword>
<dbReference type="Pfam" id="PF16868">
    <property type="entry name" value="NMT1_3"/>
    <property type="match status" value="1"/>
</dbReference>
<reference evidence="2 3" key="1">
    <citation type="journal article" date="2014" name="Int. J. Syst. Evol. Microbiol.">
        <title>Streptomyces hoynatensis sp. nov., isolated from deep marine sediment.</title>
        <authorList>
            <person name="Veyisoglu A."/>
            <person name="Sahin N."/>
        </authorList>
    </citation>
    <scope>NUCLEOTIDE SEQUENCE [LARGE SCALE GENOMIC DNA]</scope>
    <source>
        <strain evidence="2 3">KCTC 29097</strain>
    </source>
</reference>
<accession>A0A3A9YLH5</accession>
<dbReference type="AlphaFoldDB" id="A0A3A9YLH5"/>
<keyword evidence="1" id="KW-1133">Transmembrane helix</keyword>
<evidence type="ECO:0000313" key="2">
    <source>
        <dbReference type="EMBL" id="RKN37285.1"/>
    </source>
</evidence>
<name>A0A3A9YLH5_9ACTN</name>
<dbReference type="NCBIfam" id="TIGR02122">
    <property type="entry name" value="TRAP_TAXI"/>
    <property type="match status" value="1"/>
</dbReference>
<dbReference type="RefSeq" id="WP_120684667.1">
    <property type="nucleotide sequence ID" value="NZ_RBAL01000026.1"/>
</dbReference>
<evidence type="ECO:0000256" key="1">
    <source>
        <dbReference type="SAM" id="Phobius"/>
    </source>
</evidence>
<dbReference type="EMBL" id="RBAL01000026">
    <property type="protein sequence ID" value="RKN37285.1"/>
    <property type="molecule type" value="Genomic_DNA"/>
</dbReference>